<organism evidence="1 2">
    <name type="scientific">Enterobacter hormaechei</name>
    <dbReference type="NCBI Taxonomy" id="158836"/>
    <lineage>
        <taxon>Bacteria</taxon>
        <taxon>Pseudomonadati</taxon>
        <taxon>Pseudomonadota</taxon>
        <taxon>Gammaproteobacteria</taxon>
        <taxon>Enterobacterales</taxon>
        <taxon>Enterobacteriaceae</taxon>
        <taxon>Enterobacter</taxon>
        <taxon>Enterobacter cloacae complex</taxon>
    </lineage>
</organism>
<accession>A0A2J0Q4G4</accession>
<proteinExistence type="predicted"/>
<sequence length="131" mass="14621">MQPYERLTSERLASLPEGSRLKLGGQIIKLTGRGSFTNSAGRTENMIEYVDSRGVPGSFAESIILDSATEHISSVMCAYCGARRHKSDCTVQTVSTYMSTAQKHFCTDKGCAEKFFRQNPSRAKTSRRTRW</sequence>
<dbReference type="RefSeq" id="WP_032629044.1">
    <property type="nucleotide sequence ID" value="NZ_NEEW01000001.1"/>
</dbReference>
<gene>
    <name evidence="1" type="ORF">B9Q30_01085</name>
</gene>
<comment type="caution">
    <text evidence="1">The sequence shown here is derived from an EMBL/GenBank/DDBJ whole genome shotgun (WGS) entry which is preliminary data.</text>
</comment>
<dbReference type="AlphaFoldDB" id="A0A2J0Q4G4"/>
<name>A0A2J0Q4G4_9ENTR</name>
<dbReference type="OrthoDB" id="6507196at2"/>
<dbReference type="EMBL" id="NEEW01000001">
    <property type="protein sequence ID" value="PJD89140.1"/>
    <property type="molecule type" value="Genomic_DNA"/>
</dbReference>
<evidence type="ECO:0000313" key="2">
    <source>
        <dbReference type="Proteomes" id="UP000229974"/>
    </source>
</evidence>
<reference evidence="1 2" key="1">
    <citation type="journal article" date="2017" name="J. Antimicrob. Chemother.">
        <title>Characterization of the population structure, drug resistance mechanisms and plasmids of the community-associated Enterobacter cloacae complex in China.</title>
        <authorList>
            <person name="Zhou K."/>
            <person name="Yu W."/>
            <person name="Cao X."/>
            <person name="Shen P."/>
            <person name="Lu H."/>
            <person name="Luo Q."/>
            <person name="Rossen J.W.A."/>
            <person name="Xiao Y."/>
        </authorList>
    </citation>
    <scope>NUCLEOTIDE SEQUENCE [LARGE SCALE GENOMIC DNA]</scope>
    <source>
        <strain evidence="1 2">ECC904</strain>
    </source>
</reference>
<evidence type="ECO:0000313" key="1">
    <source>
        <dbReference type="EMBL" id="PJD89140.1"/>
    </source>
</evidence>
<dbReference type="Proteomes" id="UP000229974">
    <property type="component" value="Unassembled WGS sequence"/>
</dbReference>
<protein>
    <submittedName>
        <fullName evidence="1">Uncharacterized protein</fullName>
    </submittedName>
</protein>